<feature type="chain" id="PRO_5047220039" description="EF-hand domain-containing protein" evidence="2">
    <location>
        <begin position="26"/>
        <end position="107"/>
    </location>
</feature>
<feature type="signal peptide" evidence="2">
    <location>
        <begin position="1"/>
        <end position="25"/>
    </location>
</feature>
<organism evidence="3 4">
    <name type="scientific">Fulvimarina uroteuthidis</name>
    <dbReference type="NCBI Taxonomy" id="3098149"/>
    <lineage>
        <taxon>Bacteria</taxon>
        <taxon>Pseudomonadati</taxon>
        <taxon>Pseudomonadota</taxon>
        <taxon>Alphaproteobacteria</taxon>
        <taxon>Hyphomicrobiales</taxon>
        <taxon>Aurantimonadaceae</taxon>
        <taxon>Fulvimarina</taxon>
    </lineage>
</organism>
<keyword evidence="4" id="KW-1185">Reference proteome</keyword>
<evidence type="ECO:0000313" key="3">
    <source>
        <dbReference type="EMBL" id="MDY8110808.1"/>
    </source>
</evidence>
<sequence length="107" mass="11228">MTNRITTFISAAAFNLAIGSGAAFAQEAYSDWDTDGTAGINQEEFNTGFGEGGVYDSWDANSDGSLTEDEFNAGVYDGYDADDSGALEEPEFGDVGDDMGDGGFFDV</sequence>
<dbReference type="Proteomes" id="UP001294412">
    <property type="component" value="Unassembled WGS sequence"/>
</dbReference>
<dbReference type="EMBL" id="JAXLPB010000006">
    <property type="protein sequence ID" value="MDY8110808.1"/>
    <property type="molecule type" value="Genomic_DNA"/>
</dbReference>
<dbReference type="RefSeq" id="WP_322188715.1">
    <property type="nucleotide sequence ID" value="NZ_JAXLPB010000006.1"/>
</dbReference>
<dbReference type="InterPro" id="IPR011992">
    <property type="entry name" value="EF-hand-dom_pair"/>
</dbReference>
<evidence type="ECO:0000256" key="2">
    <source>
        <dbReference type="SAM" id="SignalP"/>
    </source>
</evidence>
<dbReference type="InterPro" id="IPR018247">
    <property type="entry name" value="EF_Hand_1_Ca_BS"/>
</dbReference>
<dbReference type="Gene3D" id="1.10.238.10">
    <property type="entry name" value="EF-hand"/>
    <property type="match status" value="1"/>
</dbReference>
<keyword evidence="2" id="KW-0732">Signal</keyword>
<name>A0ABU5I798_9HYPH</name>
<dbReference type="SUPFAM" id="SSF47473">
    <property type="entry name" value="EF-hand"/>
    <property type="match status" value="1"/>
</dbReference>
<evidence type="ECO:0000313" key="4">
    <source>
        <dbReference type="Proteomes" id="UP001294412"/>
    </source>
</evidence>
<gene>
    <name evidence="3" type="ORF">U0C82_16835</name>
</gene>
<feature type="region of interest" description="Disordered" evidence="1">
    <location>
        <begin position="78"/>
        <end position="107"/>
    </location>
</feature>
<reference evidence="3 4" key="1">
    <citation type="submission" date="2023-12" db="EMBL/GenBank/DDBJ databases">
        <title>Description of Novel Strain Fulvimarina sp. 2208YS6-2-32 isolated from Uroteuthis (Photololigo) edulis.</title>
        <authorList>
            <person name="Park J.-S."/>
        </authorList>
    </citation>
    <scope>NUCLEOTIDE SEQUENCE [LARGE SCALE GENOMIC DNA]</scope>
    <source>
        <strain evidence="3 4">2208YS6-2-32</strain>
    </source>
</reference>
<accession>A0ABU5I798</accession>
<protein>
    <recommendedName>
        <fullName evidence="5">EF-hand domain-containing protein</fullName>
    </recommendedName>
</protein>
<proteinExistence type="predicted"/>
<feature type="compositionally biased region" description="Acidic residues" evidence="1">
    <location>
        <begin position="79"/>
        <end position="100"/>
    </location>
</feature>
<comment type="caution">
    <text evidence="3">The sequence shown here is derived from an EMBL/GenBank/DDBJ whole genome shotgun (WGS) entry which is preliminary data.</text>
</comment>
<dbReference type="PROSITE" id="PS00018">
    <property type="entry name" value="EF_HAND_1"/>
    <property type="match status" value="1"/>
</dbReference>
<evidence type="ECO:0000256" key="1">
    <source>
        <dbReference type="SAM" id="MobiDB-lite"/>
    </source>
</evidence>
<evidence type="ECO:0008006" key="5">
    <source>
        <dbReference type="Google" id="ProtNLM"/>
    </source>
</evidence>